<protein>
    <recommendedName>
        <fullName evidence="3">Tfp pilus assembly protein PilX</fullName>
    </recommendedName>
</protein>
<gene>
    <name evidence="1" type="ORF">SAMN05216361_2545</name>
</gene>
<proteinExistence type="predicted"/>
<accession>A0A1M5L6C8</accession>
<dbReference type="AlphaFoldDB" id="A0A1M5L6C8"/>
<evidence type="ECO:0000313" key="1">
    <source>
        <dbReference type="EMBL" id="SHG60654.1"/>
    </source>
</evidence>
<sequence length="366" mass="37824">MALLSGVLLLLILATLVTLYVSKVKSLEYQILNNVQSRNLALNAANSGLNQALATLQAKPDWSSPGTGGGLSSGSHYVVQTTDNPLSAGTRFKRAISMSSTGTTQDGLTQANVATDAVIYPIVARIPPAPVMIGTGPAALNGAVTIGSQLVIGVNHDGVGQGQPLALWSAPVLSPTANIETCYPAYLSTVGCGGNTLSHVGAFGSDVLANNSTFPADLWLYAFNLKASELSVLAQEANVRTADCSSISSLTSGFVWVQGDCDIAPGVTLGSAAEPVLLVVENGSLTLQASAAVHGLVFWALTAANKGPFHIAANNSAVIHGVLLANQQVDTANTKVQVVYDKTALNNLQQSPFTRVTVVPGSWRDF</sequence>
<keyword evidence="2" id="KW-1185">Reference proteome</keyword>
<evidence type="ECO:0008006" key="3">
    <source>
        <dbReference type="Google" id="ProtNLM"/>
    </source>
</evidence>
<evidence type="ECO:0000313" key="2">
    <source>
        <dbReference type="Proteomes" id="UP000184520"/>
    </source>
</evidence>
<organism evidence="1 2">
    <name type="scientific">Marisediminitalea aggregata</name>
    <dbReference type="NCBI Taxonomy" id="634436"/>
    <lineage>
        <taxon>Bacteria</taxon>
        <taxon>Pseudomonadati</taxon>
        <taxon>Pseudomonadota</taxon>
        <taxon>Gammaproteobacteria</taxon>
        <taxon>Alteromonadales</taxon>
        <taxon>Alteromonadaceae</taxon>
        <taxon>Marisediminitalea</taxon>
    </lineage>
</organism>
<dbReference type="EMBL" id="FQWD01000004">
    <property type="protein sequence ID" value="SHG60654.1"/>
    <property type="molecule type" value="Genomic_DNA"/>
</dbReference>
<dbReference type="Proteomes" id="UP000184520">
    <property type="component" value="Unassembled WGS sequence"/>
</dbReference>
<reference evidence="2" key="1">
    <citation type="submission" date="2016-11" db="EMBL/GenBank/DDBJ databases">
        <authorList>
            <person name="Varghese N."/>
            <person name="Submissions S."/>
        </authorList>
    </citation>
    <scope>NUCLEOTIDE SEQUENCE [LARGE SCALE GENOMIC DNA]</scope>
    <source>
        <strain evidence="2">CGMCC 1.8995</strain>
    </source>
</reference>
<name>A0A1M5L6C8_9ALTE</name>
<dbReference type="STRING" id="634436.SAMN05216361_2545"/>